<proteinExistence type="predicted"/>
<dbReference type="InterPro" id="IPR036812">
    <property type="entry name" value="NAD(P)_OxRdtase_dom_sf"/>
</dbReference>
<dbReference type="Proteomes" id="UP001232163">
    <property type="component" value="Unassembled WGS sequence"/>
</dbReference>
<dbReference type="PANTHER" id="PTHR43364:SF4">
    <property type="entry name" value="NAD(P)-LINKED OXIDOREDUCTASE SUPERFAMILY PROTEIN"/>
    <property type="match status" value="1"/>
</dbReference>
<gene>
    <name evidence="3" type="ORF">QO006_001146</name>
</gene>
<keyword evidence="1" id="KW-0560">Oxidoreductase</keyword>
<reference evidence="3 4" key="1">
    <citation type="submission" date="2023-07" db="EMBL/GenBank/DDBJ databases">
        <title>Genomic Encyclopedia of Type Strains, Phase IV (KMG-IV): sequencing the most valuable type-strain genomes for metagenomic binning, comparative biology and taxonomic classification.</title>
        <authorList>
            <person name="Goeker M."/>
        </authorList>
    </citation>
    <scope>NUCLEOTIDE SEQUENCE [LARGE SCALE GENOMIC DNA]</scope>
    <source>
        <strain evidence="3 4">NIO-1023</strain>
    </source>
</reference>
<dbReference type="InterPro" id="IPR050523">
    <property type="entry name" value="AKR_Detox_Biosynth"/>
</dbReference>
<comment type="caution">
    <text evidence="3">The sequence shown here is derived from an EMBL/GenBank/DDBJ whole genome shotgun (WGS) entry which is preliminary data.</text>
</comment>
<evidence type="ECO:0000259" key="2">
    <source>
        <dbReference type="Pfam" id="PF00248"/>
    </source>
</evidence>
<keyword evidence="4" id="KW-1185">Reference proteome</keyword>
<dbReference type="PANTHER" id="PTHR43364">
    <property type="entry name" value="NADH-SPECIFIC METHYLGLYOXAL REDUCTASE-RELATED"/>
    <property type="match status" value="1"/>
</dbReference>
<accession>A0ABT9MAW0</accession>
<dbReference type="RefSeq" id="WP_307464816.1">
    <property type="nucleotide sequence ID" value="NZ_JAURUR010000002.1"/>
</dbReference>
<dbReference type="PROSITE" id="PS51257">
    <property type="entry name" value="PROKAR_LIPOPROTEIN"/>
    <property type="match status" value="1"/>
</dbReference>
<dbReference type="EMBL" id="JAURUR010000002">
    <property type="protein sequence ID" value="MDP9763729.1"/>
    <property type="molecule type" value="Genomic_DNA"/>
</dbReference>
<dbReference type="Pfam" id="PF00248">
    <property type="entry name" value="Aldo_ket_red"/>
    <property type="match status" value="1"/>
</dbReference>
<feature type="domain" description="NADP-dependent oxidoreductase" evidence="2">
    <location>
        <begin position="16"/>
        <end position="311"/>
    </location>
</feature>
<dbReference type="Gene3D" id="3.20.20.100">
    <property type="entry name" value="NADP-dependent oxidoreductase domain"/>
    <property type="match status" value="1"/>
</dbReference>
<evidence type="ECO:0000313" key="3">
    <source>
        <dbReference type="EMBL" id="MDP9763729.1"/>
    </source>
</evidence>
<protein>
    <submittedName>
        <fullName evidence="3">Aryl-alcohol dehydrogenase-like predicted oxidoreductase</fullName>
    </submittedName>
</protein>
<evidence type="ECO:0000313" key="4">
    <source>
        <dbReference type="Proteomes" id="UP001232163"/>
    </source>
</evidence>
<organism evidence="3 4">
    <name type="scientific">Deinococcus enclensis</name>
    <dbReference type="NCBI Taxonomy" id="1049582"/>
    <lineage>
        <taxon>Bacteria</taxon>
        <taxon>Thermotogati</taxon>
        <taxon>Deinococcota</taxon>
        <taxon>Deinococci</taxon>
        <taxon>Deinococcales</taxon>
        <taxon>Deinococcaceae</taxon>
        <taxon>Deinococcus</taxon>
    </lineage>
</organism>
<sequence>MQMRTLGQGGPLVSVVGLGCNNFGQRLDQAQTTAVVRRALDAGITLFDTADIYGGRGGSEVMLGRALGAERAGIVLASKFGHSMGMDESGELKGARPEYVHSALEASLSRLGTEYLDLYQLHQPDPETPIAETLEALNEAVQAGLVRYIGVSNMPAADVRAADALAREKGWAHFVSCQDEYSLLVRGAETDLIPAMRDLGLGLLPYFPLASGLLTGKYRAGEALPEGARITGSAGAQDRYLTEENWGIVEALRAFAGARNRTLLDLAFAWLLAEPVTSSVIAGATKPEQVDANVAAAGWVLSAEERAEVNRLSGKGG</sequence>
<evidence type="ECO:0000256" key="1">
    <source>
        <dbReference type="ARBA" id="ARBA00023002"/>
    </source>
</evidence>
<dbReference type="SUPFAM" id="SSF51430">
    <property type="entry name" value="NAD(P)-linked oxidoreductase"/>
    <property type="match status" value="1"/>
</dbReference>
<name>A0ABT9MAW0_9DEIO</name>
<dbReference type="InterPro" id="IPR023210">
    <property type="entry name" value="NADP_OxRdtase_dom"/>
</dbReference>